<organism evidence="3 4">
    <name type="scientific">Hydnum rufescens UP504</name>
    <dbReference type="NCBI Taxonomy" id="1448309"/>
    <lineage>
        <taxon>Eukaryota</taxon>
        <taxon>Fungi</taxon>
        <taxon>Dikarya</taxon>
        <taxon>Basidiomycota</taxon>
        <taxon>Agaricomycotina</taxon>
        <taxon>Agaricomycetes</taxon>
        <taxon>Cantharellales</taxon>
        <taxon>Hydnaceae</taxon>
        <taxon>Hydnum</taxon>
    </lineage>
</organism>
<protein>
    <recommendedName>
        <fullName evidence="2">DUF7918 domain-containing protein</fullName>
    </recommendedName>
</protein>
<accession>A0A9P6DR26</accession>
<dbReference type="PANTHER" id="PTHR36223:SF1">
    <property type="entry name" value="TRANSCRIPTION ELONGATION FACTOR EAF N-TERMINAL DOMAIN-CONTAINING PROTEIN"/>
    <property type="match status" value="1"/>
</dbReference>
<dbReference type="OrthoDB" id="3364132at2759"/>
<sequence>MVRVPDSGVSITVQCEGEDLPEYAHEVDDKSKSATCYIPSVEGKHFQLCFLRPASKTSLIFRVYFDGRRAPGINFVSGSSKKDQITIQDSARVDGSMKRRLVFSQLKLTDEEDALSTRSYIGIDALGTIQVMMSHAVFVPHSFPHARAVDNWYNDIVHSGAIHERVKKDGGHIVSLGEEIRAPRFASSGGEWRALGPPQYKVTFRYAPYDVLRAREIIPSPPVLPATTSVTSLYDRTTSNPLPPAKVKREREDADDLSDQSGFSDEEEASMYARLVAKKMAKRSRLAKIKIEENSIPAGIFKRGEVIDLTVDD</sequence>
<feature type="domain" description="DUF7918" evidence="2">
    <location>
        <begin position="8"/>
        <end position="219"/>
    </location>
</feature>
<proteinExistence type="predicted"/>
<feature type="compositionally biased region" description="Acidic residues" evidence="1">
    <location>
        <begin position="253"/>
        <end position="265"/>
    </location>
</feature>
<evidence type="ECO:0000259" key="2">
    <source>
        <dbReference type="Pfam" id="PF25534"/>
    </source>
</evidence>
<comment type="caution">
    <text evidence="3">The sequence shown here is derived from an EMBL/GenBank/DDBJ whole genome shotgun (WGS) entry which is preliminary data.</text>
</comment>
<dbReference type="PANTHER" id="PTHR36223">
    <property type="entry name" value="BETA-LACTAMASE-TYPE TRANSPEPTIDASE FOLD DOMAIN CONTAINING PROTEIN"/>
    <property type="match status" value="1"/>
</dbReference>
<dbReference type="EMBL" id="MU129089">
    <property type="protein sequence ID" value="KAF9507160.1"/>
    <property type="molecule type" value="Genomic_DNA"/>
</dbReference>
<dbReference type="AlphaFoldDB" id="A0A9P6DR26"/>
<name>A0A9P6DR26_9AGAM</name>
<dbReference type="Proteomes" id="UP000886523">
    <property type="component" value="Unassembled WGS sequence"/>
</dbReference>
<dbReference type="Pfam" id="PF25534">
    <property type="entry name" value="DUF7918"/>
    <property type="match status" value="1"/>
</dbReference>
<evidence type="ECO:0000313" key="3">
    <source>
        <dbReference type="EMBL" id="KAF9507160.1"/>
    </source>
</evidence>
<feature type="region of interest" description="Disordered" evidence="1">
    <location>
        <begin position="234"/>
        <end position="265"/>
    </location>
</feature>
<reference evidence="3" key="1">
    <citation type="journal article" date="2020" name="Nat. Commun.">
        <title>Large-scale genome sequencing of mycorrhizal fungi provides insights into the early evolution of symbiotic traits.</title>
        <authorList>
            <person name="Miyauchi S."/>
            <person name="Kiss E."/>
            <person name="Kuo A."/>
            <person name="Drula E."/>
            <person name="Kohler A."/>
            <person name="Sanchez-Garcia M."/>
            <person name="Morin E."/>
            <person name="Andreopoulos B."/>
            <person name="Barry K.W."/>
            <person name="Bonito G."/>
            <person name="Buee M."/>
            <person name="Carver A."/>
            <person name="Chen C."/>
            <person name="Cichocki N."/>
            <person name="Clum A."/>
            <person name="Culley D."/>
            <person name="Crous P.W."/>
            <person name="Fauchery L."/>
            <person name="Girlanda M."/>
            <person name="Hayes R.D."/>
            <person name="Keri Z."/>
            <person name="LaButti K."/>
            <person name="Lipzen A."/>
            <person name="Lombard V."/>
            <person name="Magnuson J."/>
            <person name="Maillard F."/>
            <person name="Murat C."/>
            <person name="Nolan M."/>
            <person name="Ohm R.A."/>
            <person name="Pangilinan J."/>
            <person name="Pereira M.F."/>
            <person name="Perotto S."/>
            <person name="Peter M."/>
            <person name="Pfister S."/>
            <person name="Riley R."/>
            <person name="Sitrit Y."/>
            <person name="Stielow J.B."/>
            <person name="Szollosi G."/>
            <person name="Zifcakova L."/>
            <person name="Stursova M."/>
            <person name="Spatafora J.W."/>
            <person name="Tedersoo L."/>
            <person name="Vaario L.M."/>
            <person name="Yamada A."/>
            <person name="Yan M."/>
            <person name="Wang P."/>
            <person name="Xu J."/>
            <person name="Bruns T."/>
            <person name="Baldrian P."/>
            <person name="Vilgalys R."/>
            <person name="Dunand C."/>
            <person name="Henrissat B."/>
            <person name="Grigoriev I.V."/>
            <person name="Hibbett D."/>
            <person name="Nagy L.G."/>
            <person name="Martin F.M."/>
        </authorList>
    </citation>
    <scope>NUCLEOTIDE SEQUENCE</scope>
    <source>
        <strain evidence="3">UP504</strain>
    </source>
</reference>
<dbReference type="InterPro" id="IPR057678">
    <property type="entry name" value="DUF7918"/>
</dbReference>
<evidence type="ECO:0000256" key="1">
    <source>
        <dbReference type="SAM" id="MobiDB-lite"/>
    </source>
</evidence>
<evidence type="ECO:0000313" key="4">
    <source>
        <dbReference type="Proteomes" id="UP000886523"/>
    </source>
</evidence>
<gene>
    <name evidence="3" type="ORF">BS47DRAFT_1398875</name>
</gene>
<keyword evidence="4" id="KW-1185">Reference proteome</keyword>